<accession>A0A8J8T4R4</accession>
<organism evidence="1 2">
    <name type="scientific">Halteria grandinella</name>
    <dbReference type="NCBI Taxonomy" id="5974"/>
    <lineage>
        <taxon>Eukaryota</taxon>
        <taxon>Sar</taxon>
        <taxon>Alveolata</taxon>
        <taxon>Ciliophora</taxon>
        <taxon>Intramacronucleata</taxon>
        <taxon>Spirotrichea</taxon>
        <taxon>Stichotrichia</taxon>
        <taxon>Sporadotrichida</taxon>
        <taxon>Halteriidae</taxon>
        <taxon>Halteria</taxon>
    </lineage>
</organism>
<sequence>MKLRLSKLEQKDYTTKRMKLKFTKYSEPLMIPALNYLLPKCSSLEDLTISFEDSLFDEDVLHRGCKVQLPPLDFEGKCYNYHLSRLKKIKLKILGPLSNNRHQYKQENLLMVKHQIHQAIEYLCKQSNATLITLKFPSQKQESPLRSNILQEFMNNCLNGLNGKPNIVLKKLHAIANAMSMQNIALLKDHFKAIEELIIEDGNRNALNFQVNSFEDIVAIQSLKRLTLNINSSLRTYTFLNDQWDIFSHTTDNLQYLEMNMPILMTTLEMICQNKKAGFIYVNRFFQLEFRDGIPQPYAEIIEMYPHIRFDMGSKPNYLS</sequence>
<dbReference type="EMBL" id="RRYP01005242">
    <property type="protein sequence ID" value="TNV82204.1"/>
    <property type="molecule type" value="Genomic_DNA"/>
</dbReference>
<dbReference type="Proteomes" id="UP000785679">
    <property type="component" value="Unassembled WGS sequence"/>
</dbReference>
<proteinExistence type="predicted"/>
<keyword evidence="2" id="KW-1185">Reference proteome</keyword>
<evidence type="ECO:0000313" key="1">
    <source>
        <dbReference type="EMBL" id="TNV82204.1"/>
    </source>
</evidence>
<comment type="caution">
    <text evidence="1">The sequence shown here is derived from an EMBL/GenBank/DDBJ whole genome shotgun (WGS) entry which is preliminary data.</text>
</comment>
<name>A0A8J8T4R4_HALGN</name>
<reference evidence="1" key="1">
    <citation type="submission" date="2019-06" db="EMBL/GenBank/DDBJ databases">
        <authorList>
            <person name="Zheng W."/>
        </authorList>
    </citation>
    <scope>NUCLEOTIDE SEQUENCE</scope>
    <source>
        <strain evidence="1">QDHG01</strain>
    </source>
</reference>
<gene>
    <name evidence="1" type="ORF">FGO68_gene13406</name>
</gene>
<protein>
    <submittedName>
        <fullName evidence="1">Uncharacterized protein</fullName>
    </submittedName>
</protein>
<evidence type="ECO:0000313" key="2">
    <source>
        <dbReference type="Proteomes" id="UP000785679"/>
    </source>
</evidence>
<dbReference type="AlphaFoldDB" id="A0A8J8T4R4"/>